<sequence>MTVFNKEIRQLYKGILGITLLLSLFILTIVLIYPQFAQESAGLIDLFRNVSFFTDVLNIDLSLITSLAGYYGMEFEVLVGLLGSIFLAFIAGNLIVKEEKDHTAEFLYTLPHNRLSILVQKLLAFISLSLMMHLIILAVAYLTIKLSSQEMSGSDLINLQLATFLCHLVVGFLSLGMTELIPGLISNLGPMVVIFLYLMNILDNMVQNVPLIRWLTPFSFTSSADIIQNHTIDWSLVLSNFSLALVFLLLAAWRFNRRDIQT</sequence>
<feature type="transmembrane region" description="Helical" evidence="1">
    <location>
        <begin position="77"/>
        <end position="96"/>
    </location>
</feature>
<keyword evidence="1" id="KW-0472">Membrane</keyword>
<feature type="transmembrane region" description="Helical" evidence="1">
    <location>
        <begin position="156"/>
        <end position="174"/>
    </location>
</feature>
<organism evidence="2 3">
    <name type="scientific">Fundicoccus culcitae</name>
    <dbReference type="NCBI Taxonomy" id="2969821"/>
    <lineage>
        <taxon>Bacteria</taxon>
        <taxon>Bacillati</taxon>
        <taxon>Bacillota</taxon>
        <taxon>Bacilli</taxon>
        <taxon>Lactobacillales</taxon>
        <taxon>Aerococcaceae</taxon>
        <taxon>Fundicoccus</taxon>
    </lineage>
</organism>
<proteinExistence type="predicted"/>
<feature type="transmembrane region" description="Helical" evidence="1">
    <location>
        <begin position="122"/>
        <end position="144"/>
    </location>
</feature>
<evidence type="ECO:0000313" key="2">
    <source>
        <dbReference type="EMBL" id="UUX33003.1"/>
    </source>
</evidence>
<accession>A0ABY5P3G9</accession>
<evidence type="ECO:0000313" key="3">
    <source>
        <dbReference type="Proteomes" id="UP001315967"/>
    </source>
</evidence>
<dbReference type="Pfam" id="PF12679">
    <property type="entry name" value="ABC2_membrane_2"/>
    <property type="match status" value="1"/>
</dbReference>
<gene>
    <name evidence="2" type="ORF">NRE15_08745</name>
</gene>
<dbReference type="RefSeq" id="WP_313792503.1">
    <property type="nucleotide sequence ID" value="NZ_CP102453.1"/>
</dbReference>
<keyword evidence="3" id="KW-1185">Reference proteome</keyword>
<feature type="transmembrane region" description="Helical" evidence="1">
    <location>
        <begin position="234"/>
        <end position="253"/>
    </location>
</feature>
<keyword evidence="1" id="KW-1133">Transmembrane helix</keyword>
<dbReference type="PANTHER" id="PTHR37305:SF1">
    <property type="entry name" value="MEMBRANE PROTEIN"/>
    <property type="match status" value="1"/>
</dbReference>
<dbReference type="PANTHER" id="PTHR37305">
    <property type="entry name" value="INTEGRAL MEMBRANE PROTEIN-RELATED"/>
    <property type="match status" value="1"/>
</dbReference>
<reference evidence="2 3" key="1">
    <citation type="submission" date="2022-08" db="EMBL/GenBank/DDBJ databases">
        <title>Aerococcaceae sp. nov isolated from spoiled eye mask.</title>
        <authorList>
            <person name="Zhou G."/>
            <person name="Xie X.-B."/>
            <person name="Shi Q.-S."/>
            <person name="Wang Y.-S."/>
            <person name="Wen X."/>
            <person name="Peng H."/>
            <person name="Yang X.-J."/>
            <person name="Tao H.-B."/>
            <person name="Huang X.-M."/>
        </authorList>
    </citation>
    <scope>NUCLEOTIDE SEQUENCE [LARGE SCALE GENOMIC DNA]</scope>
    <source>
        <strain evidence="3">DM20194951</strain>
    </source>
</reference>
<keyword evidence="1" id="KW-0812">Transmembrane</keyword>
<evidence type="ECO:0000256" key="1">
    <source>
        <dbReference type="SAM" id="Phobius"/>
    </source>
</evidence>
<feature type="transmembrane region" description="Helical" evidence="1">
    <location>
        <begin position="12"/>
        <end position="32"/>
    </location>
</feature>
<protein>
    <submittedName>
        <fullName evidence="2">ABC transporter permease</fullName>
    </submittedName>
</protein>
<dbReference type="Proteomes" id="UP001315967">
    <property type="component" value="Chromosome"/>
</dbReference>
<feature type="transmembrane region" description="Helical" evidence="1">
    <location>
        <begin position="180"/>
        <end position="199"/>
    </location>
</feature>
<dbReference type="EMBL" id="CP102453">
    <property type="protein sequence ID" value="UUX33003.1"/>
    <property type="molecule type" value="Genomic_DNA"/>
</dbReference>
<name>A0ABY5P3G9_9LACT</name>